<dbReference type="GO" id="GO:0005789">
    <property type="term" value="C:endoplasmic reticulum membrane"/>
    <property type="evidence" value="ECO:0007669"/>
    <property type="project" value="UniProtKB-SubCell"/>
</dbReference>
<dbReference type="PANTHER" id="PTHR12646:SF0">
    <property type="entry name" value="DOL-P-MAN:MAN(5)GLCNAC(2)-PP-DOL ALPHA-1,3-MANNOSYLTRANSFERASE"/>
    <property type="match status" value="1"/>
</dbReference>
<feature type="transmembrane region" description="Helical" evidence="14">
    <location>
        <begin position="267"/>
        <end position="286"/>
    </location>
</feature>
<dbReference type="GO" id="GO:0052925">
    <property type="term" value="F:dol-P-Man:Man(5)GlcNAc(2)-PP-Dol alpha-1,3-mannosyltransferase activity"/>
    <property type="evidence" value="ECO:0007669"/>
    <property type="project" value="UniProtKB-EC"/>
</dbReference>
<keyword evidence="9 14" id="KW-1133">Transmembrane helix</keyword>
<evidence type="ECO:0000256" key="5">
    <source>
        <dbReference type="ARBA" id="ARBA00022676"/>
    </source>
</evidence>
<evidence type="ECO:0000256" key="13">
    <source>
        <dbReference type="ARBA" id="ARBA00093457"/>
    </source>
</evidence>
<comment type="catalytic activity">
    <reaction evidence="12 14">
        <text>an alpha-D-Man-(1-&gt;2)-alpha-D-Man-(1-&gt;2)-alpha-D-Man-(1-&gt;3)-[alpha-D-Man-(1-&gt;6)]-beta-D-Man-(1-&gt;4)-beta-D-GlcNAc-(1-&gt;4)-alpha-D-GlcNAc-diphospho-di-trans,poly-cis-dolichol + a di-trans,poly-cis-dolichyl beta-D-mannosyl phosphate = an alpha-D-Man-(1-&gt;2)-alpha-D-Man-(1-&gt;2)-alpha-D-Man-(1-&gt;3)-[alpha-D-Man-(1-&gt;3)-alpha-D-Man-(1-&gt;6)]-beta-D-Man-(1-&gt;4)-beta-D-GlcNAc-(1-&gt;4)-alpha-D-GlcNAc-diphospho-di-trans,poly-cis-dolichol + a di-trans,poly-cis-dolichyl phosphate + H(+)</text>
        <dbReference type="Rhea" id="RHEA:29527"/>
        <dbReference type="Rhea" id="RHEA-COMP:19498"/>
        <dbReference type="Rhea" id="RHEA-COMP:19501"/>
        <dbReference type="Rhea" id="RHEA-COMP:19516"/>
        <dbReference type="Rhea" id="RHEA-COMP:19517"/>
        <dbReference type="ChEBI" id="CHEBI:15378"/>
        <dbReference type="ChEBI" id="CHEBI:57683"/>
        <dbReference type="ChEBI" id="CHEBI:58211"/>
        <dbReference type="ChEBI" id="CHEBI:132515"/>
        <dbReference type="ChEBI" id="CHEBI:132516"/>
        <dbReference type="EC" id="2.4.1.258"/>
    </reaction>
    <physiologicalReaction direction="left-to-right" evidence="12 14">
        <dbReference type="Rhea" id="RHEA:29528"/>
    </physiologicalReaction>
</comment>
<dbReference type="AlphaFoldDB" id="A0A0D6EMC8"/>
<evidence type="ECO:0000256" key="11">
    <source>
        <dbReference type="ARBA" id="ARBA00044743"/>
    </source>
</evidence>
<name>A0A0D6EMC8_SPOSA</name>
<evidence type="ECO:0000256" key="3">
    <source>
        <dbReference type="ARBA" id="ARBA00011964"/>
    </source>
</evidence>
<evidence type="ECO:0000256" key="2">
    <source>
        <dbReference type="ARBA" id="ARBA00004922"/>
    </source>
</evidence>
<keyword evidence="8 14" id="KW-0256">Endoplasmic reticulum</keyword>
<comment type="function">
    <text evidence="11 14">Dol-P-Man:Man(5)GlcNAc(2)-PP-Dol alpha-1,3-mannosyltransferase that operates in the biosynthetic pathway of dolichol-linked oligosaccharides, the glycan precursors employed in protein asparagine (N)-glycosylation. The assembly of dolichol-linked oligosaccharides begins on the cytosolic side of the endoplasmic reticulum membrane and finishes in its lumen. The sequential addition of sugars to dolichol pyrophosphate produces dolichol-linked oligosaccharides containing fourteen sugars, including two GlcNAcs, nine mannoses and three glucoses. Once assembled, the oligosaccharide is transferred from the lipid to nascent proteins by oligosaccharyltransferases. In the lumen of the endoplasmic reticulum, adds the first dolichyl beta-D-mannosyl phosphate derived mannose in an alpha-1,3 linkage to Man(5)GlcNAc(2)-PP-dolichol to produce Man(6)GlcNAc(2)-PP-dolichol.</text>
</comment>
<dbReference type="Pfam" id="PF05208">
    <property type="entry name" value="ALG3"/>
    <property type="match status" value="1"/>
</dbReference>
<evidence type="ECO:0000256" key="4">
    <source>
        <dbReference type="ARBA" id="ARBA00015561"/>
    </source>
</evidence>
<sequence length="479" mass="53826">MYGIPPPPPSDPSFSSTAPHPNALAFARPLHSLQRILTEHQFCWIVAAALLAWEAVVCAGVIHKVTYTEIDFRTYLQQVEVFLSGERDYSLFKGDTGPAVYPAGHIYAYSLLHRLTDGGKHLQRAQWVFAGVYVATMALVFAIYSKGRRVPPYALIFLTISKRLHSLYVLRMFNDCIAMFFLYAAVCMYSTEGGSRREVGRRWIWGTLLFRCAFFKTGARRDGGDADGAYIPTLLRSLALSVKMSILLFLPALLYLLFVYHSPLTCFLHVALLALSQALLASPFLTTPSHALAYLRQAFDFHRTFLWEWTVNWRWLGEDAFEDPVWSKVLLGAHAAALVLFASRWAEAEGGLSRVLARAWTRPGQAPAWGPLTAERTVTLLFTSNLVGVACARSLHYQFYAWFAHQLVWLLWSATDFEPMQALVLTSLIEYGFHAFPSTVNSSLGLVISLLVVLVGIYYGRPVGEENPVEREGEKRKVE</sequence>
<comment type="similarity">
    <text evidence="13">Belongs to the glycosyltransferase ALG3 family.</text>
</comment>
<keyword evidence="5 14" id="KW-0328">Glycosyltransferase</keyword>
<dbReference type="OrthoDB" id="20028at2759"/>
<dbReference type="Proteomes" id="UP000243876">
    <property type="component" value="Unassembled WGS sequence"/>
</dbReference>
<accession>A0A0D6EMC8</accession>
<evidence type="ECO:0000256" key="12">
    <source>
        <dbReference type="ARBA" id="ARBA00049506"/>
    </source>
</evidence>
<comment type="subcellular location">
    <subcellularLocation>
        <location evidence="1 14">Endoplasmic reticulum membrane</location>
        <topology evidence="1 14">Multi-pass membrane protein</topology>
    </subcellularLocation>
</comment>
<evidence type="ECO:0000313" key="15">
    <source>
        <dbReference type="EMBL" id="CEQ40878.1"/>
    </source>
</evidence>
<dbReference type="EMBL" id="CENE01000009">
    <property type="protein sequence ID" value="CEQ40878.1"/>
    <property type="molecule type" value="Genomic_DNA"/>
</dbReference>
<keyword evidence="16" id="KW-1185">Reference proteome</keyword>
<evidence type="ECO:0000313" key="16">
    <source>
        <dbReference type="Proteomes" id="UP000243876"/>
    </source>
</evidence>
<dbReference type="UniPathway" id="UPA00378"/>
<feature type="transmembrane region" description="Helical" evidence="14">
    <location>
        <begin position="127"/>
        <end position="147"/>
    </location>
</feature>
<keyword evidence="7 14" id="KW-0812">Transmembrane</keyword>
<feature type="transmembrane region" description="Helical" evidence="14">
    <location>
        <begin position="240"/>
        <end position="261"/>
    </location>
</feature>
<organism evidence="15 16">
    <name type="scientific">Sporidiobolus salmonicolor</name>
    <name type="common">Yeast-like fungus</name>
    <name type="synonym">Sporobolomyces salmonicolor</name>
    <dbReference type="NCBI Taxonomy" id="5005"/>
    <lineage>
        <taxon>Eukaryota</taxon>
        <taxon>Fungi</taxon>
        <taxon>Dikarya</taxon>
        <taxon>Basidiomycota</taxon>
        <taxon>Pucciniomycotina</taxon>
        <taxon>Microbotryomycetes</taxon>
        <taxon>Sporidiobolales</taxon>
        <taxon>Sporidiobolaceae</taxon>
        <taxon>Sporobolomyces</taxon>
    </lineage>
</organism>
<evidence type="ECO:0000256" key="14">
    <source>
        <dbReference type="RuleBase" id="RU364047"/>
    </source>
</evidence>
<proteinExistence type="inferred from homology"/>
<evidence type="ECO:0000256" key="1">
    <source>
        <dbReference type="ARBA" id="ARBA00004477"/>
    </source>
</evidence>
<evidence type="ECO:0000256" key="9">
    <source>
        <dbReference type="ARBA" id="ARBA00022989"/>
    </source>
</evidence>
<reference evidence="16" key="1">
    <citation type="submission" date="2015-02" db="EMBL/GenBank/DDBJ databases">
        <authorList>
            <person name="Gon?alves P."/>
        </authorList>
    </citation>
    <scope>NUCLEOTIDE SEQUENCE [LARGE SCALE GENOMIC DNA]</scope>
</reference>
<protein>
    <recommendedName>
        <fullName evidence="4 14">Dol-P-Man:Man(5)GlcNAc(2)-PP-Dol alpha-1,3-mannosyltransferase</fullName>
        <ecNumber evidence="3 14">2.4.1.258</ecNumber>
    </recommendedName>
    <alternativeName>
        <fullName evidence="14">Dol-P-Man-dependent alpha(1-3)-mannosyltransferase</fullName>
    </alternativeName>
</protein>
<dbReference type="EC" id="2.4.1.258" evidence="3 14"/>
<keyword evidence="6 14" id="KW-0808">Transferase</keyword>
<dbReference type="InterPro" id="IPR007873">
    <property type="entry name" value="Glycosyltransferase_ALG3"/>
</dbReference>
<evidence type="ECO:0000256" key="8">
    <source>
        <dbReference type="ARBA" id="ARBA00022824"/>
    </source>
</evidence>
<evidence type="ECO:0000256" key="10">
    <source>
        <dbReference type="ARBA" id="ARBA00023136"/>
    </source>
</evidence>
<feature type="transmembrane region" description="Helical" evidence="14">
    <location>
        <begin position="168"/>
        <end position="191"/>
    </location>
</feature>
<comment type="pathway">
    <text evidence="2 14">Protein modification; protein glycosylation.</text>
</comment>
<evidence type="ECO:0000256" key="7">
    <source>
        <dbReference type="ARBA" id="ARBA00022692"/>
    </source>
</evidence>
<evidence type="ECO:0000256" key="6">
    <source>
        <dbReference type="ARBA" id="ARBA00022679"/>
    </source>
</evidence>
<dbReference type="PANTHER" id="PTHR12646">
    <property type="entry name" value="NOT56 - RELATED"/>
    <property type="match status" value="1"/>
</dbReference>
<keyword evidence="10 14" id="KW-0472">Membrane</keyword>
<gene>
    <name evidence="15" type="primary">SPOSA6832_02544</name>
</gene>